<dbReference type="PANTHER" id="PTHR46481">
    <property type="entry name" value="ZINC FINGER BED DOMAIN-CONTAINING PROTEIN 4"/>
    <property type="match status" value="1"/>
</dbReference>
<evidence type="ECO:0000256" key="1">
    <source>
        <dbReference type="ARBA" id="ARBA00004123"/>
    </source>
</evidence>
<dbReference type="OrthoDB" id="2432695at2759"/>
<evidence type="ECO:0000256" key="2">
    <source>
        <dbReference type="ARBA" id="ARBA00022723"/>
    </source>
</evidence>
<dbReference type="GO" id="GO:0005634">
    <property type="term" value="C:nucleus"/>
    <property type="evidence" value="ECO:0007669"/>
    <property type="project" value="UniProtKB-SubCell"/>
</dbReference>
<dbReference type="InterPro" id="IPR052035">
    <property type="entry name" value="ZnF_BED_domain_contain"/>
</dbReference>
<keyword evidence="3" id="KW-0863">Zinc-finger</keyword>
<evidence type="ECO:0008006" key="8">
    <source>
        <dbReference type="Google" id="ProtNLM"/>
    </source>
</evidence>
<reference evidence="6" key="1">
    <citation type="journal article" date="2020" name="Fungal Divers.">
        <title>Resolving the Mortierellaceae phylogeny through synthesis of multi-gene phylogenetics and phylogenomics.</title>
        <authorList>
            <person name="Vandepol N."/>
            <person name="Liber J."/>
            <person name="Desiro A."/>
            <person name="Na H."/>
            <person name="Kennedy M."/>
            <person name="Barry K."/>
            <person name="Grigoriev I.V."/>
            <person name="Miller A.N."/>
            <person name="O'Donnell K."/>
            <person name="Stajich J.E."/>
            <person name="Bonito G."/>
        </authorList>
    </citation>
    <scope>NUCLEOTIDE SEQUENCE</scope>
    <source>
        <strain evidence="6">CK1249</strain>
    </source>
</reference>
<dbReference type="PANTHER" id="PTHR46481:SF10">
    <property type="entry name" value="ZINC FINGER BED DOMAIN-CONTAINING PROTEIN 39"/>
    <property type="match status" value="1"/>
</dbReference>
<evidence type="ECO:0000256" key="5">
    <source>
        <dbReference type="ARBA" id="ARBA00023242"/>
    </source>
</evidence>
<proteinExistence type="predicted"/>
<comment type="caution">
    <text evidence="6">The sequence shown here is derived from an EMBL/GenBank/DDBJ whole genome shotgun (WGS) entry which is preliminary data.</text>
</comment>
<comment type="subcellular location">
    <subcellularLocation>
        <location evidence="1">Nucleus</location>
    </subcellularLocation>
</comment>
<keyword evidence="7" id="KW-1185">Reference proteome</keyword>
<dbReference type="InterPro" id="IPR012337">
    <property type="entry name" value="RNaseH-like_sf"/>
</dbReference>
<evidence type="ECO:0000313" key="6">
    <source>
        <dbReference type="EMBL" id="KAF9943600.1"/>
    </source>
</evidence>
<keyword evidence="4" id="KW-0862">Zinc</keyword>
<keyword evidence="5" id="KW-0539">Nucleus</keyword>
<evidence type="ECO:0000313" key="7">
    <source>
        <dbReference type="Proteomes" id="UP000738359"/>
    </source>
</evidence>
<dbReference type="GO" id="GO:0008270">
    <property type="term" value="F:zinc ion binding"/>
    <property type="evidence" value="ECO:0007669"/>
    <property type="project" value="UniProtKB-KW"/>
</dbReference>
<accession>A0A9P6IPX2</accession>
<dbReference type="AlphaFoldDB" id="A0A9P6IPX2"/>
<organism evidence="6 7">
    <name type="scientific">Mortierella alpina</name>
    <name type="common">Oleaginous fungus</name>
    <name type="synonym">Mortierella renispora</name>
    <dbReference type="NCBI Taxonomy" id="64518"/>
    <lineage>
        <taxon>Eukaryota</taxon>
        <taxon>Fungi</taxon>
        <taxon>Fungi incertae sedis</taxon>
        <taxon>Mucoromycota</taxon>
        <taxon>Mortierellomycotina</taxon>
        <taxon>Mortierellomycetes</taxon>
        <taxon>Mortierellales</taxon>
        <taxon>Mortierellaceae</taxon>
        <taxon>Mortierella</taxon>
    </lineage>
</organism>
<evidence type="ECO:0000256" key="4">
    <source>
        <dbReference type="ARBA" id="ARBA00022833"/>
    </source>
</evidence>
<gene>
    <name evidence="6" type="ORF">BGZ70_005728</name>
</gene>
<name>A0A9P6IPX2_MORAP</name>
<evidence type="ECO:0000256" key="3">
    <source>
        <dbReference type="ARBA" id="ARBA00022771"/>
    </source>
</evidence>
<dbReference type="SUPFAM" id="SSF53098">
    <property type="entry name" value="Ribonuclease H-like"/>
    <property type="match status" value="1"/>
</dbReference>
<dbReference type="Proteomes" id="UP000738359">
    <property type="component" value="Unassembled WGS sequence"/>
</dbReference>
<dbReference type="EMBL" id="JAAAHY010003064">
    <property type="protein sequence ID" value="KAF9943600.1"/>
    <property type="molecule type" value="Genomic_DNA"/>
</dbReference>
<feature type="non-terminal residue" evidence="6">
    <location>
        <position position="1"/>
    </location>
</feature>
<sequence length="314" mass="35634">MSITSDNGSNVLKLTSLFEDYTRLHFQEWRVFKASEQHVPCLAHVLNLAVQAILGKEGLAAQAPADAEFLDVDDDEGDLEGEQLIRASISEDEPEDAVADQPDVPPTVLNILVTTVGTMENSSMTQRALVKLRKGIVKIRRSPPRLEKFKEAQLLRNPTRTKGLCPKLDVCTRWGSTYDMIERALQCKDAYVTVLVEDDLNELILEDMEWRRLTSLRNLLHKFDHLTTQACASKKYATIPLTIIIYNKIMSIIEDFLQADGDRTPDLCRGVRAAYDKLKKYYTNTDSTPIYAVATALHPAMRFKYWAQEEWEPA</sequence>
<protein>
    <recommendedName>
        <fullName evidence="8">hAT-like transposase RNase-H fold domain-containing protein</fullName>
    </recommendedName>
</protein>
<keyword evidence="2" id="KW-0479">Metal-binding</keyword>